<proteinExistence type="predicted"/>
<dbReference type="SUPFAM" id="SSF56300">
    <property type="entry name" value="Metallo-dependent phosphatases"/>
    <property type="match status" value="1"/>
</dbReference>
<comment type="caution">
    <text evidence="4">The sequence shown here is derived from an EMBL/GenBank/DDBJ whole genome shotgun (WGS) entry which is preliminary data.</text>
</comment>
<dbReference type="OrthoDB" id="9780884at2"/>
<dbReference type="GO" id="GO:0009245">
    <property type="term" value="P:lipid A biosynthetic process"/>
    <property type="evidence" value="ECO:0007669"/>
    <property type="project" value="TreeGrafter"/>
</dbReference>
<dbReference type="AlphaFoldDB" id="A0A073JW12"/>
<dbReference type="GO" id="GO:0046872">
    <property type="term" value="F:metal ion binding"/>
    <property type="evidence" value="ECO:0007669"/>
    <property type="project" value="UniProtKB-KW"/>
</dbReference>
<dbReference type="InterPro" id="IPR029052">
    <property type="entry name" value="Metallo-depent_PP-like"/>
</dbReference>
<name>A0A073JW12_9BACI</name>
<gene>
    <name evidence="4" type="ORF">BAMA_05330</name>
</gene>
<dbReference type="PANTHER" id="PTHR31302:SF31">
    <property type="entry name" value="PHOSPHODIESTERASE YAEI"/>
    <property type="match status" value="1"/>
</dbReference>
<keyword evidence="1" id="KW-0479">Metal-binding</keyword>
<evidence type="ECO:0000313" key="5">
    <source>
        <dbReference type="Proteomes" id="UP000027822"/>
    </source>
</evidence>
<keyword evidence="5" id="KW-1185">Reference proteome</keyword>
<keyword evidence="2" id="KW-0378">Hydrolase</keyword>
<evidence type="ECO:0000313" key="4">
    <source>
        <dbReference type="EMBL" id="KEK18445.1"/>
    </source>
</evidence>
<dbReference type="Gene3D" id="3.60.21.10">
    <property type="match status" value="1"/>
</dbReference>
<organism evidence="4 5">
    <name type="scientific">Bacillus manliponensis</name>
    <dbReference type="NCBI Taxonomy" id="574376"/>
    <lineage>
        <taxon>Bacteria</taxon>
        <taxon>Bacillati</taxon>
        <taxon>Bacillota</taxon>
        <taxon>Bacilli</taxon>
        <taxon>Bacillales</taxon>
        <taxon>Bacillaceae</taxon>
        <taxon>Bacillus</taxon>
        <taxon>Bacillus cereus group</taxon>
    </lineage>
</organism>
<reference evidence="4 5" key="1">
    <citation type="submission" date="2014-06" db="EMBL/GenBank/DDBJ databases">
        <title>Draft genome sequence of Bacillus manliponensis JCM 15802 (MCCC 1A00708).</title>
        <authorList>
            <person name="Lai Q."/>
            <person name="Liu Y."/>
            <person name="Shao Z."/>
        </authorList>
    </citation>
    <scope>NUCLEOTIDE SEQUENCE [LARGE SCALE GENOMIC DNA]</scope>
    <source>
        <strain evidence="4 5">JCM 15802</strain>
    </source>
</reference>
<dbReference type="GO" id="GO:0008758">
    <property type="term" value="F:UDP-2,3-diacylglucosamine hydrolase activity"/>
    <property type="evidence" value="ECO:0007669"/>
    <property type="project" value="TreeGrafter"/>
</dbReference>
<dbReference type="GO" id="GO:0016020">
    <property type="term" value="C:membrane"/>
    <property type="evidence" value="ECO:0007669"/>
    <property type="project" value="GOC"/>
</dbReference>
<dbReference type="EMBL" id="JOTN01000014">
    <property type="protein sequence ID" value="KEK18445.1"/>
    <property type="molecule type" value="Genomic_DNA"/>
</dbReference>
<evidence type="ECO:0000256" key="1">
    <source>
        <dbReference type="ARBA" id="ARBA00022723"/>
    </source>
</evidence>
<dbReference type="eggNOG" id="COG1408">
    <property type="taxonomic scope" value="Bacteria"/>
</dbReference>
<dbReference type="PANTHER" id="PTHR31302">
    <property type="entry name" value="TRANSMEMBRANE PROTEIN WITH METALLOPHOSPHOESTERASE DOMAIN-RELATED"/>
    <property type="match status" value="1"/>
</dbReference>
<accession>A0A073JW12</accession>
<evidence type="ECO:0000259" key="3">
    <source>
        <dbReference type="Pfam" id="PF00149"/>
    </source>
</evidence>
<dbReference type="Proteomes" id="UP000027822">
    <property type="component" value="Unassembled WGS sequence"/>
</dbReference>
<dbReference type="InterPro" id="IPR004843">
    <property type="entry name" value="Calcineurin-like_PHP"/>
</dbReference>
<dbReference type="CDD" id="cd07385">
    <property type="entry name" value="MPP_YkuE_C"/>
    <property type="match status" value="1"/>
</dbReference>
<dbReference type="RefSeq" id="WP_034640943.1">
    <property type="nucleotide sequence ID" value="NZ_CBCSJC010000006.1"/>
</dbReference>
<feature type="domain" description="Calcineurin-like phosphoesterase" evidence="3">
    <location>
        <begin position="48"/>
        <end position="218"/>
    </location>
</feature>
<dbReference type="InterPro" id="IPR051158">
    <property type="entry name" value="Metallophosphoesterase_sf"/>
</dbReference>
<evidence type="ECO:0000256" key="2">
    <source>
        <dbReference type="ARBA" id="ARBA00022801"/>
    </source>
</evidence>
<dbReference type="Pfam" id="PF00149">
    <property type="entry name" value="Metallophos"/>
    <property type="match status" value="1"/>
</dbReference>
<sequence>MKKHRKWFITVAILVLVGVFSYVQNNVLTITEIQVESDKIPEAFTGYRIVHLSDLHSKEFGDEQGRLVEKIKHLKPDVIFMTGDMVDADRYDEEATIKIAKQLAHTYPIYFVTGNHEAASGRYESFEKKLKEHSVNILRNEHAKLTKDGQHIYVLGIDDPLFQTGTDDEVNIMRNEIKAASEEIEQNEFRMLLSHRPEHFPTYVEENVDLVFSGHAHGGQVRLPFIGGLVAPGQGLFPEYTAGKYKQEDTSMVVSRGLGNSIIPQRVFNRPEIVLVELQ</sequence>
<dbReference type="STRING" id="574376.BAMA_05330"/>
<protein>
    <submittedName>
        <fullName evidence="4">Phosphoesterase</fullName>
    </submittedName>
</protein>